<dbReference type="InterPro" id="IPR036097">
    <property type="entry name" value="HisK_dim/P_sf"/>
</dbReference>
<dbReference type="PROSITE" id="PS50109">
    <property type="entry name" value="HIS_KIN"/>
    <property type="match status" value="1"/>
</dbReference>
<evidence type="ECO:0000256" key="3">
    <source>
        <dbReference type="ARBA" id="ARBA00022553"/>
    </source>
</evidence>
<evidence type="ECO:0000256" key="2">
    <source>
        <dbReference type="ARBA" id="ARBA00012438"/>
    </source>
</evidence>
<keyword evidence="5" id="KW-0418">Kinase</keyword>
<dbReference type="Pfam" id="PF02518">
    <property type="entry name" value="HATPase_c"/>
    <property type="match status" value="1"/>
</dbReference>
<dbReference type="InterPro" id="IPR003661">
    <property type="entry name" value="HisK_dim/P_dom"/>
</dbReference>
<dbReference type="Pfam" id="PF00989">
    <property type="entry name" value="PAS"/>
    <property type="match status" value="1"/>
</dbReference>
<dbReference type="Proteomes" id="UP000019141">
    <property type="component" value="Unassembled WGS sequence"/>
</dbReference>
<evidence type="ECO:0000256" key="7">
    <source>
        <dbReference type="SAM" id="Coils"/>
    </source>
</evidence>
<evidence type="ECO:0000256" key="6">
    <source>
        <dbReference type="ARBA" id="ARBA00023136"/>
    </source>
</evidence>
<dbReference type="HOGENOM" id="CLU_497561_0_0_7"/>
<keyword evidence="3" id="KW-0597">Phosphoprotein</keyword>
<dbReference type="InterPro" id="IPR036890">
    <property type="entry name" value="HATPase_C_sf"/>
</dbReference>
<evidence type="ECO:0000256" key="4">
    <source>
        <dbReference type="ARBA" id="ARBA00022679"/>
    </source>
</evidence>
<comment type="caution">
    <text evidence="10">The sequence shown here is derived from an EMBL/GenBank/DDBJ whole genome shotgun (WGS) entry which is preliminary data.</text>
</comment>
<dbReference type="GO" id="GO:0000155">
    <property type="term" value="F:phosphorelay sensor kinase activity"/>
    <property type="evidence" value="ECO:0007669"/>
    <property type="project" value="InterPro"/>
</dbReference>
<dbReference type="EC" id="2.7.13.3" evidence="2"/>
<dbReference type="NCBIfam" id="TIGR00229">
    <property type="entry name" value="sensory_box"/>
    <property type="match status" value="1"/>
</dbReference>
<dbReference type="InterPro" id="IPR005467">
    <property type="entry name" value="His_kinase_dom"/>
</dbReference>
<keyword evidence="11" id="KW-1185">Reference proteome</keyword>
<dbReference type="InterPro" id="IPR004358">
    <property type="entry name" value="Sig_transdc_His_kin-like_C"/>
</dbReference>
<dbReference type="InterPro" id="IPR050351">
    <property type="entry name" value="BphY/WalK/GraS-like"/>
</dbReference>
<feature type="domain" description="PAS" evidence="9">
    <location>
        <begin position="203"/>
        <end position="275"/>
    </location>
</feature>
<accession>W4LNA8</accession>
<evidence type="ECO:0000256" key="1">
    <source>
        <dbReference type="ARBA" id="ARBA00000085"/>
    </source>
</evidence>
<dbReference type="AlphaFoldDB" id="W4LNA8"/>
<sequence>MSQGNDVWQAVLVELFGQLYARLWLRLEQLLGSATTMDIIALSTETLQDAYPFLSRLTWRSQGLELMSLGQAIADEEDPHVQAGCERLLHEVYVLVETCYGQPLALQLQAEIEQLRQSCDPAVNPPAPGTREAVAPLAEMPEQASQVLQSLGQQVLKLYRRHRETQSELDQARLELDAFRQTASSVAIASAAAPSTPTELARSETFYHDLFELSPDGVIVTDTKGRILQANARCAEILELDSPAELIGHSVSQFLVHPEERDSFLERISQSHHVEGQRRELRTHRGRTIIILFSSRLIDYEGQSCLLSVMRDVTERARLRQEMEDFAYSASHDLQAPLRTFEGYARWLLEDYGDVLDEMGRQLCEEIIDDALHMKKLLDGLLEYSRIGRLHTQAVAVDVAVVLDRVQHDLQIEIFDTNALIILPESMPTVFYPEVRLNQIFTNLLSNALKFMPVGRAPEIVIDYEALPRHYRFSVRDNGIGIAPEHTERIFEIFKRLHTREEYPGTGAGLTIVKKIVESHGGQIGLSSTPGEGSAFWFTIPRTEDAP</sequence>
<feature type="domain" description="Histidine kinase" evidence="8">
    <location>
        <begin position="329"/>
        <end position="544"/>
    </location>
</feature>
<dbReference type="CDD" id="cd00130">
    <property type="entry name" value="PAS"/>
    <property type="match status" value="1"/>
</dbReference>
<dbReference type="Pfam" id="PF00512">
    <property type="entry name" value="HisKA"/>
    <property type="match status" value="1"/>
</dbReference>
<protein>
    <recommendedName>
        <fullName evidence="2">histidine kinase</fullName>
        <ecNumber evidence="2">2.7.13.3</ecNumber>
    </recommendedName>
</protein>
<dbReference type="CDD" id="cd00082">
    <property type="entry name" value="HisKA"/>
    <property type="match status" value="1"/>
</dbReference>
<dbReference type="Gene3D" id="1.10.287.130">
    <property type="match status" value="1"/>
</dbReference>
<dbReference type="GO" id="GO:0007234">
    <property type="term" value="P:osmosensory signaling via phosphorelay pathway"/>
    <property type="evidence" value="ECO:0007669"/>
    <property type="project" value="TreeGrafter"/>
</dbReference>
<dbReference type="SMART" id="SM00387">
    <property type="entry name" value="HATPase_c"/>
    <property type="match status" value="1"/>
</dbReference>
<organism evidence="10 11">
    <name type="scientific">Entotheonella factor</name>
    <dbReference type="NCBI Taxonomy" id="1429438"/>
    <lineage>
        <taxon>Bacteria</taxon>
        <taxon>Pseudomonadati</taxon>
        <taxon>Nitrospinota/Tectimicrobiota group</taxon>
        <taxon>Candidatus Tectimicrobiota</taxon>
        <taxon>Candidatus Entotheonellia</taxon>
        <taxon>Candidatus Entotheonellales</taxon>
        <taxon>Candidatus Entotheonellaceae</taxon>
        <taxon>Candidatus Entotheonella</taxon>
    </lineage>
</organism>
<dbReference type="InterPro" id="IPR013767">
    <property type="entry name" value="PAS_fold"/>
</dbReference>
<dbReference type="SUPFAM" id="SSF55785">
    <property type="entry name" value="PYP-like sensor domain (PAS domain)"/>
    <property type="match status" value="1"/>
</dbReference>
<keyword evidence="6" id="KW-0472">Membrane</keyword>
<dbReference type="PRINTS" id="PR00344">
    <property type="entry name" value="BCTRLSENSOR"/>
</dbReference>
<dbReference type="InterPro" id="IPR000014">
    <property type="entry name" value="PAS"/>
</dbReference>
<feature type="coiled-coil region" evidence="7">
    <location>
        <begin position="155"/>
        <end position="182"/>
    </location>
</feature>
<dbReference type="Gene3D" id="3.30.565.10">
    <property type="entry name" value="Histidine kinase-like ATPase, C-terminal domain"/>
    <property type="match status" value="1"/>
</dbReference>
<dbReference type="Gene3D" id="3.30.450.20">
    <property type="entry name" value="PAS domain"/>
    <property type="match status" value="1"/>
</dbReference>
<dbReference type="GO" id="GO:0006355">
    <property type="term" value="P:regulation of DNA-templated transcription"/>
    <property type="evidence" value="ECO:0007669"/>
    <property type="project" value="InterPro"/>
</dbReference>
<dbReference type="PANTHER" id="PTHR42878:SF15">
    <property type="entry name" value="BACTERIOPHYTOCHROME"/>
    <property type="match status" value="1"/>
</dbReference>
<dbReference type="GO" id="GO:0030295">
    <property type="term" value="F:protein kinase activator activity"/>
    <property type="evidence" value="ECO:0007669"/>
    <property type="project" value="TreeGrafter"/>
</dbReference>
<reference evidence="10 11" key="1">
    <citation type="journal article" date="2014" name="Nature">
        <title>An environmental bacterial taxon with a large and distinct metabolic repertoire.</title>
        <authorList>
            <person name="Wilson M.C."/>
            <person name="Mori T."/>
            <person name="Ruckert C."/>
            <person name="Uria A.R."/>
            <person name="Helf M.J."/>
            <person name="Takada K."/>
            <person name="Gernert C."/>
            <person name="Steffens U.A."/>
            <person name="Heycke N."/>
            <person name="Schmitt S."/>
            <person name="Rinke C."/>
            <person name="Helfrich E.J."/>
            <person name="Brachmann A.O."/>
            <person name="Gurgui C."/>
            <person name="Wakimoto T."/>
            <person name="Kracht M."/>
            <person name="Crusemann M."/>
            <person name="Hentschel U."/>
            <person name="Abe I."/>
            <person name="Matsunaga S."/>
            <person name="Kalinowski J."/>
            <person name="Takeyama H."/>
            <person name="Piel J."/>
        </authorList>
    </citation>
    <scope>NUCLEOTIDE SEQUENCE [LARGE SCALE GENOMIC DNA]</scope>
    <source>
        <strain evidence="11">TSY1</strain>
    </source>
</reference>
<gene>
    <name evidence="10" type="ORF">ETSY1_17155</name>
</gene>
<dbReference type="SMART" id="SM00388">
    <property type="entry name" value="HisKA"/>
    <property type="match status" value="1"/>
</dbReference>
<evidence type="ECO:0000256" key="5">
    <source>
        <dbReference type="ARBA" id="ARBA00022777"/>
    </source>
</evidence>
<dbReference type="SMART" id="SM00091">
    <property type="entry name" value="PAS"/>
    <property type="match status" value="1"/>
</dbReference>
<dbReference type="PROSITE" id="PS50112">
    <property type="entry name" value="PAS"/>
    <property type="match status" value="1"/>
</dbReference>
<proteinExistence type="predicted"/>
<evidence type="ECO:0000259" key="8">
    <source>
        <dbReference type="PROSITE" id="PS50109"/>
    </source>
</evidence>
<dbReference type="SUPFAM" id="SSF47384">
    <property type="entry name" value="Homodimeric domain of signal transducing histidine kinase"/>
    <property type="match status" value="1"/>
</dbReference>
<name>W4LNA8_ENTF1</name>
<dbReference type="SUPFAM" id="SSF55874">
    <property type="entry name" value="ATPase domain of HSP90 chaperone/DNA topoisomerase II/histidine kinase"/>
    <property type="match status" value="1"/>
</dbReference>
<dbReference type="GO" id="GO:0016020">
    <property type="term" value="C:membrane"/>
    <property type="evidence" value="ECO:0007669"/>
    <property type="project" value="UniProtKB-SubCell"/>
</dbReference>
<comment type="catalytic activity">
    <reaction evidence="1">
        <text>ATP + protein L-histidine = ADP + protein N-phospho-L-histidine.</text>
        <dbReference type="EC" id="2.7.13.3"/>
    </reaction>
</comment>
<dbReference type="PATRIC" id="fig|1429438.4.peg.3367"/>
<dbReference type="InterPro" id="IPR003594">
    <property type="entry name" value="HATPase_dom"/>
</dbReference>
<dbReference type="PANTHER" id="PTHR42878">
    <property type="entry name" value="TWO-COMPONENT HISTIDINE KINASE"/>
    <property type="match status" value="1"/>
</dbReference>
<keyword evidence="4" id="KW-0808">Transferase</keyword>
<dbReference type="InterPro" id="IPR035965">
    <property type="entry name" value="PAS-like_dom_sf"/>
</dbReference>
<evidence type="ECO:0000313" key="11">
    <source>
        <dbReference type="Proteomes" id="UP000019141"/>
    </source>
</evidence>
<evidence type="ECO:0000259" key="9">
    <source>
        <dbReference type="PROSITE" id="PS50112"/>
    </source>
</evidence>
<dbReference type="FunFam" id="3.30.565.10:FF:000006">
    <property type="entry name" value="Sensor histidine kinase WalK"/>
    <property type="match status" value="1"/>
</dbReference>
<dbReference type="EMBL" id="AZHW01000513">
    <property type="protein sequence ID" value="ETW98851.1"/>
    <property type="molecule type" value="Genomic_DNA"/>
</dbReference>
<dbReference type="GO" id="GO:0000156">
    <property type="term" value="F:phosphorelay response regulator activity"/>
    <property type="evidence" value="ECO:0007669"/>
    <property type="project" value="TreeGrafter"/>
</dbReference>
<evidence type="ECO:0000313" key="10">
    <source>
        <dbReference type="EMBL" id="ETW98851.1"/>
    </source>
</evidence>
<keyword evidence="7" id="KW-0175">Coiled coil</keyword>